<dbReference type="Proteomes" id="UP001648503">
    <property type="component" value="Unassembled WGS sequence"/>
</dbReference>
<protein>
    <submittedName>
        <fullName evidence="3">Uncharacterized protein</fullName>
    </submittedName>
</protein>
<keyword evidence="4" id="KW-1185">Reference proteome</keyword>
<feature type="signal peptide" evidence="2">
    <location>
        <begin position="1"/>
        <end position="18"/>
    </location>
</feature>
<gene>
    <name evidence="3" type="ORF">BASA50_000204</name>
</gene>
<feature type="chain" id="PRO_5046732535" evidence="2">
    <location>
        <begin position="19"/>
        <end position="90"/>
    </location>
</feature>
<proteinExistence type="predicted"/>
<organism evidence="3 4">
    <name type="scientific">Batrachochytrium salamandrivorans</name>
    <dbReference type="NCBI Taxonomy" id="1357716"/>
    <lineage>
        <taxon>Eukaryota</taxon>
        <taxon>Fungi</taxon>
        <taxon>Fungi incertae sedis</taxon>
        <taxon>Chytridiomycota</taxon>
        <taxon>Chytridiomycota incertae sedis</taxon>
        <taxon>Chytridiomycetes</taxon>
        <taxon>Rhizophydiales</taxon>
        <taxon>Rhizophydiales incertae sedis</taxon>
        <taxon>Batrachochytrium</taxon>
    </lineage>
</organism>
<name>A0ABQ8EV19_9FUNG</name>
<evidence type="ECO:0000313" key="3">
    <source>
        <dbReference type="EMBL" id="KAH6586840.1"/>
    </source>
</evidence>
<evidence type="ECO:0000256" key="1">
    <source>
        <dbReference type="SAM" id="MobiDB-lite"/>
    </source>
</evidence>
<accession>A0ABQ8EV19</accession>
<evidence type="ECO:0000313" key="4">
    <source>
        <dbReference type="Proteomes" id="UP001648503"/>
    </source>
</evidence>
<reference evidence="3 4" key="1">
    <citation type="submission" date="2021-02" db="EMBL/GenBank/DDBJ databases">
        <title>Variation within the Batrachochytrium salamandrivorans European outbreak.</title>
        <authorList>
            <person name="Kelly M."/>
            <person name="Pasmans F."/>
            <person name="Shea T.P."/>
            <person name="Munoz J.F."/>
            <person name="Carranza S."/>
            <person name="Cuomo C.A."/>
            <person name="Martel A."/>
        </authorList>
    </citation>
    <scope>NUCLEOTIDE SEQUENCE [LARGE SCALE GENOMIC DNA]</scope>
    <source>
        <strain evidence="3 4">AMFP18/2</strain>
    </source>
</reference>
<feature type="region of interest" description="Disordered" evidence="1">
    <location>
        <begin position="46"/>
        <end position="70"/>
    </location>
</feature>
<dbReference type="EMBL" id="JAFCIX010000570">
    <property type="protein sequence ID" value="KAH6586840.1"/>
    <property type="molecule type" value="Genomic_DNA"/>
</dbReference>
<sequence length="90" mass="9707">MRFSVITLPICLIGAISANPHPTGGSVSGSESDSCGNGLDCESNGMYSNSDEKAKVPKGDSFNYKEPTRTHLNRPTLKEGWTFYRIPAPT</sequence>
<keyword evidence="2" id="KW-0732">Signal</keyword>
<evidence type="ECO:0000256" key="2">
    <source>
        <dbReference type="SAM" id="SignalP"/>
    </source>
</evidence>
<comment type="caution">
    <text evidence="3">The sequence shown here is derived from an EMBL/GenBank/DDBJ whole genome shotgun (WGS) entry which is preliminary data.</text>
</comment>